<accession>A0A382R005</accession>
<gene>
    <name evidence="1" type="ORF">METZ01_LOCUS343262</name>
</gene>
<dbReference type="AlphaFoldDB" id="A0A382R005"/>
<dbReference type="EMBL" id="UINC01117758">
    <property type="protein sequence ID" value="SVC90408.1"/>
    <property type="molecule type" value="Genomic_DNA"/>
</dbReference>
<sequence>MGKKRSWLVTSITGLLAVAFLIAGIPKLSGAEEMAENFEHFG</sequence>
<protein>
    <submittedName>
        <fullName evidence="1">Uncharacterized protein</fullName>
    </submittedName>
</protein>
<organism evidence="1">
    <name type="scientific">marine metagenome</name>
    <dbReference type="NCBI Taxonomy" id="408172"/>
    <lineage>
        <taxon>unclassified sequences</taxon>
        <taxon>metagenomes</taxon>
        <taxon>ecological metagenomes</taxon>
    </lineage>
</organism>
<reference evidence="1" key="1">
    <citation type="submission" date="2018-05" db="EMBL/GenBank/DDBJ databases">
        <authorList>
            <person name="Lanie J.A."/>
            <person name="Ng W.-L."/>
            <person name="Kazmierczak K.M."/>
            <person name="Andrzejewski T.M."/>
            <person name="Davidsen T.M."/>
            <person name="Wayne K.J."/>
            <person name="Tettelin H."/>
            <person name="Glass J.I."/>
            <person name="Rusch D."/>
            <person name="Podicherti R."/>
            <person name="Tsui H.-C.T."/>
            <person name="Winkler M.E."/>
        </authorList>
    </citation>
    <scope>NUCLEOTIDE SEQUENCE</scope>
</reference>
<proteinExistence type="predicted"/>
<evidence type="ECO:0000313" key="1">
    <source>
        <dbReference type="EMBL" id="SVC90408.1"/>
    </source>
</evidence>
<feature type="non-terminal residue" evidence="1">
    <location>
        <position position="42"/>
    </location>
</feature>
<name>A0A382R005_9ZZZZ</name>